<organism evidence="1 2">
    <name type="scientific">Microbacterium aerolatum</name>
    <dbReference type="NCBI Taxonomy" id="153731"/>
    <lineage>
        <taxon>Bacteria</taxon>
        <taxon>Bacillati</taxon>
        <taxon>Actinomycetota</taxon>
        <taxon>Actinomycetes</taxon>
        <taxon>Micrococcales</taxon>
        <taxon>Microbacteriaceae</taxon>
        <taxon>Microbacterium</taxon>
    </lineage>
</organism>
<gene>
    <name evidence="1" type="ORF">MAE01_24800</name>
</gene>
<evidence type="ECO:0000313" key="1">
    <source>
        <dbReference type="EMBL" id="GEK87304.1"/>
    </source>
</evidence>
<dbReference type="RefSeq" id="WP_147039887.1">
    <property type="nucleotide sequence ID" value="NZ_BJUW01000012.1"/>
</dbReference>
<keyword evidence="2" id="KW-1185">Reference proteome</keyword>
<dbReference type="Proteomes" id="UP000321225">
    <property type="component" value="Unassembled WGS sequence"/>
</dbReference>
<reference evidence="1 2" key="1">
    <citation type="submission" date="2019-07" db="EMBL/GenBank/DDBJ databases">
        <title>Whole genome shotgun sequence of Microbacterium aerolatum NBRC 103071.</title>
        <authorList>
            <person name="Hosoyama A."/>
            <person name="Uohara A."/>
            <person name="Ohji S."/>
            <person name="Ichikawa N."/>
        </authorList>
    </citation>
    <scope>NUCLEOTIDE SEQUENCE [LARGE SCALE GENOMIC DNA]</scope>
    <source>
        <strain evidence="1 2">NBRC 103071</strain>
    </source>
</reference>
<evidence type="ECO:0008006" key="3">
    <source>
        <dbReference type="Google" id="ProtNLM"/>
    </source>
</evidence>
<accession>A0A511AGL7</accession>
<evidence type="ECO:0000313" key="2">
    <source>
        <dbReference type="Proteomes" id="UP000321225"/>
    </source>
</evidence>
<comment type="caution">
    <text evidence="1">The sequence shown here is derived from an EMBL/GenBank/DDBJ whole genome shotgun (WGS) entry which is preliminary data.</text>
</comment>
<dbReference type="OrthoDB" id="4868950at2"/>
<sequence length="99" mass="10083">MLTLTENADAVVTTIVGREDASADAGLRIQTAEGQGPNGEARFAVHVVPSPEPADVVVEGPGSRVFLEDAAAEALSDKVLDAGVDDQGAVSFTILPQPA</sequence>
<name>A0A511AGL7_9MICO</name>
<proteinExistence type="predicted"/>
<dbReference type="InterPro" id="IPR035903">
    <property type="entry name" value="HesB-like_dom_sf"/>
</dbReference>
<dbReference type="Gene3D" id="2.60.300.12">
    <property type="entry name" value="HesB-like domain"/>
    <property type="match status" value="1"/>
</dbReference>
<protein>
    <recommendedName>
        <fullName evidence="3">Fe-S cluster assembly protein HesB</fullName>
    </recommendedName>
</protein>
<dbReference type="AlphaFoldDB" id="A0A511AGL7"/>
<dbReference type="SUPFAM" id="SSF89360">
    <property type="entry name" value="HesB-like domain"/>
    <property type="match status" value="1"/>
</dbReference>
<dbReference type="EMBL" id="BJUW01000012">
    <property type="protein sequence ID" value="GEK87304.1"/>
    <property type="molecule type" value="Genomic_DNA"/>
</dbReference>